<dbReference type="OrthoDB" id="1895294at2759"/>
<dbReference type="Proteomes" id="UP001141806">
    <property type="component" value="Unassembled WGS sequence"/>
</dbReference>
<evidence type="ECO:0000313" key="3">
    <source>
        <dbReference type="EMBL" id="KAJ4980729.1"/>
    </source>
</evidence>
<accession>A0A9Q0R2K4</accession>
<feature type="domain" description="DOG1" evidence="2">
    <location>
        <begin position="6"/>
        <end position="236"/>
    </location>
</feature>
<keyword evidence="1" id="KW-0175">Coiled coil</keyword>
<dbReference type="PANTHER" id="PTHR46354">
    <property type="entry name" value="DOG1 DOMAIN-CONTAINING PROTEIN"/>
    <property type="match status" value="1"/>
</dbReference>
<dbReference type="AlphaFoldDB" id="A0A9Q0R2K4"/>
<dbReference type="GO" id="GO:0043565">
    <property type="term" value="F:sequence-specific DNA binding"/>
    <property type="evidence" value="ECO:0007669"/>
    <property type="project" value="InterPro"/>
</dbReference>
<organism evidence="3 4">
    <name type="scientific">Protea cynaroides</name>
    <dbReference type="NCBI Taxonomy" id="273540"/>
    <lineage>
        <taxon>Eukaryota</taxon>
        <taxon>Viridiplantae</taxon>
        <taxon>Streptophyta</taxon>
        <taxon>Embryophyta</taxon>
        <taxon>Tracheophyta</taxon>
        <taxon>Spermatophyta</taxon>
        <taxon>Magnoliopsida</taxon>
        <taxon>Proteales</taxon>
        <taxon>Proteaceae</taxon>
        <taxon>Protea</taxon>
    </lineage>
</organism>
<dbReference type="PROSITE" id="PS51806">
    <property type="entry name" value="DOG1"/>
    <property type="match status" value="1"/>
</dbReference>
<reference evidence="3" key="1">
    <citation type="journal article" date="2023" name="Plant J.">
        <title>The genome of the king protea, Protea cynaroides.</title>
        <authorList>
            <person name="Chang J."/>
            <person name="Duong T.A."/>
            <person name="Schoeman C."/>
            <person name="Ma X."/>
            <person name="Roodt D."/>
            <person name="Barker N."/>
            <person name="Li Z."/>
            <person name="Van de Peer Y."/>
            <person name="Mizrachi E."/>
        </authorList>
    </citation>
    <scope>NUCLEOTIDE SEQUENCE</scope>
    <source>
        <tissue evidence="3">Young leaves</tissue>
    </source>
</reference>
<evidence type="ECO:0000313" key="4">
    <source>
        <dbReference type="Proteomes" id="UP001141806"/>
    </source>
</evidence>
<dbReference type="GO" id="GO:0006351">
    <property type="term" value="P:DNA-templated transcription"/>
    <property type="evidence" value="ECO:0007669"/>
    <property type="project" value="InterPro"/>
</dbReference>
<feature type="coiled-coil region" evidence="1">
    <location>
        <begin position="114"/>
        <end position="141"/>
    </location>
</feature>
<gene>
    <name evidence="3" type="ORF">NE237_031566</name>
</gene>
<dbReference type="EMBL" id="JAMYWD010000001">
    <property type="protein sequence ID" value="KAJ4980729.1"/>
    <property type="molecule type" value="Genomic_DNA"/>
</dbReference>
<sequence length="245" mass="28540">MKSQVQDKFSEFYNQWLNQHEANLKELLSVPRDPSHDQLHRALVSKVGTHYKQYYTMKWAAAQLDVLGIFCPTWFTPLENAYHWITGWKPSMLFRLITSLRQTRFPGPSLVDMTDEQMKQIEDLQLRIRIEEDRVDREMERQQVSIADKPMVELARLATQVKNGEVVGELDKYVDMTLSSLLAGLERVMKKADCVRLMAMKGVLEVLNPLQSLDFLTATVMLQIQLRKAGKRRDQGKMMIMNHKD</sequence>
<evidence type="ECO:0000259" key="2">
    <source>
        <dbReference type="PROSITE" id="PS51806"/>
    </source>
</evidence>
<protein>
    <recommendedName>
        <fullName evidence="2">DOG1 domain-containing protein</fullName>
    </recommendedName>
</protein>
<keyword evidence="4" id="KW-1185">Reference proteome</keyword>
<evidence type="ECO:0000256" key="1">
    <source>
        <dbReference type="SAM" id="Coils"/>
    </source>
</evidence>
<proteinExistence type="predicted"/>
<dbReference type="InterPro" id="IPR025422">
    <property type="entry name" value="TGA_domain"/>
</dbReference>
<dbReference type="InterPro" id="IPR051886">
    <property type="entry name" value="Seed_Dev/Stress_Resp_Reg"/>
</dbReference>
<name>A0A9Q0R2K4_9MAGN</name>
<dbReference type="PANTHER" id="PTHR46354:SF2">
    <property type="entry name" value="PROTEIN DOG1-LIKE 4"/>
    <property type="match status" value="1"/>
</dbReference>
<dbReference type="Pfam" id="PF14144">
    <property type="entry name" value="DOG1"/>
    <property type="match status" value="1"/>
</dbReference>
<comment type="caution">
    <text evidence="3">The sequence shown here is derived from an EMBL/GenBank/DDBJ whole genome shotgun (WGS) entry which is preliminary data.</text>
</comment>